<proteinExistence type="predicted"/>
<evidence type="ECO:0000313" key="5">
    <source>
        <dbReference type="Proteomes" id="UP000007801"/>
    </source>
</evidence>
<evidence type="ECO:0000256" key="2">
    <source>
        <dbReference type="SAM" id="MobiDB-lite"/>
    </source>
</evidence>
<keyword evidence="1" id="KW-0175">Coiled coil</keyword>
<dbReference type="OrthoDB" id="6260144at2759"/>
<dbReference type="EMBL" id="CH902620">
    <property type="protein sequence ID" value="KPU73897.1"/>
    <property type="molecule type" value="Genomic_DNA"/>
</dbReference>
<feature type="compositionally biased region" description="Polar residues" evidence="2">
    <location>
        <begin position="278"/>
        <end position="293"/>
    </location>
</feature>
<feature type="domain" description="Schwannomin interacting protein 1 C-terminal" evidence="3">
    <location>
        <begin position="392"/>
        <end position="622"/>
    </location>
</feature>
<dbReference type="GO" id="GO:0035332">
    <property type="term" value="P:positive regulation of hippo signaling"/>
    <property type="evidence" value="ECO:0007669"/>
    <property type="project" value="TreeGrafter"/>
</dbReference>
<dbReference type="GO" id="GO:0005886">
    <property type="term" value="C:plasma membrane"/>
    <property type="evidence" value="ECO:0007669"/>
    <property type="project" value="TreeGrafter"/>
</dbReference>
<dbReference type="PANTHER" id="PTHR13103:SF2">
    <property type="entry name" value="IQCJ-SCHIP1 READTHROUGH TRANSCRIPT PROTEIN-RELATED"/>
    <property type="match status" value="1"/>
</dbReference>
<dbReference type="InterPro" id="IPR039045">
    <property type="entry name" value="SCHIP_1"/>
</dbReference>
<protein>
    <submittedName>
        <fullName evidence="4">Uncharacterized protein, isoform C</fullName>
    </submittedName>
</protein>
<dbReference type="CTD" id="29970"/>
<feature type="region of interest" description="Disordered" evidence="2">
    <location>
        <begin position="224"/>
        <end position="313"/>
    </location>
</feature>
<dbReference type="GeneID" id="6496938"/>
<dbReference type="STRING" id="7217.A0A0P8XGQ1"/>
<sequence>MKFTLEEMPSSKMDIYITKGIINPNYPGFQKFAHTLSDEYIEYSDMECNESDLTDSDREEEQNNYNTKVARISESKACENTQDLILKNDEKHSVDNGNTYLFDKTSNCSTSANIPDLVNENYKPTSETPIRTLNKPDLIYNLNQTCVNNSDFSPWQCTKYEGQLQGQSPIDIVGDFGGEVEREFELLITGYKNKTKLEGELNELNLTKNLQICDAELSNGTEALKQSQSSRYSGHSIRKNKKKNTPYGHEMTKSKHQKPSHDERQLPPDTFDYKICNQKKNLNSDAESYPSVSERNKCDRQNMNHGDVPNLSNLEIGQSQQSLQEEKKPSENRRYLSPSCWSQYLEDSNKFPKVTSSAVVLEQFDAYKVANDMDMETLQNHVQKVKQIEKKRRFNRDEIRKRLAIGDKDELNNISHNNKEEFLTGSDNESSDSETCPKLSSGMLRKQSEICETKRITDYDNDKTTFFKNQVNQTCNITNTINGNTIQSHDFPSNENDFFFAKQSKLQIEVRIALAQSKEIAQMKVKAKKHGVTPIVDVIRSMLCDVGIKINSNHRWISRQLLTGIDVPTLQLLVNNLQIYIENLNVTLVESLKERDDLNSDQDDILHDLEKINNFFVYQQQTGQKINQTFRHTTYD</sequence>
<dbReference type="AlphaFoldDB" id="A0A0P8XGQ1"/>
<dbReference type="Proteomes" id="UP000007801">
    <property type="component" value="Unassembled WGS sequence"/>
</dbReference>
<evidence type="ECO:0000259" key="3">
    <source>
        <dbReference type="Pfam" id="PF10148"/>
    </source>
</evidence>
<dbReference type="GO" id="GO:0030054">
    <property type="term" value="C:cell junction"/>
    <property type="evidence" value="ECO:0007669"/>
    <property type="project" value="TreeGrafter"/>
</dbReference>
<dbReference type="FunCoup" id="A0A0P8XGQ1">
    <property type="interactions" value="1"/>
</dbReference>
<evidence type="ECO:0000256" key="1">
    <source>
        <dbReference type="ARBA" id="ARBA00023054"/>
    </source>
</evidence>
<name>A0A0P8XGQ1_DROAN</name>
<evidence type="ECO:0000313" key="4">
    <source>
        <dbReference type="EMBL" id="KPU73897.1"/>
    </source>
</evidence>
<accession>A0A0P8XGQ1</accession>
<feature type="compositionally biased region" description="Polar residues" evidence="2">
    <location>
        <begin position="224"/>
        <end position="233"/>
    </location>
</feature>
<gene>
    <name evidence="4" type="primary">Dana\GF14110</name>
    <name evidence="4" type="synonym">dana_GLEANR_14870</name>
    <name evidence="4" type="ORF">GF14110</name>
</gene>
<reference evidence="4 5" key="1">
    <citation type="journal article" date="2007" name="Nature">
        <title>Evolution of genes and genomes on the Drosophila phylogeny.</title>
        <authorList>
            <consortium name="Drosophila 12 Genomes Consortium"/>
            <person name="Clark A.G."/>
            <person name="Eisen M.B."/>
            <person name="Smith D.R."/>
            <person name="Bergman C.M."/>
            <person name="Oliver B."/>
            <person name="Markow T.A."/>
            <person name="Kaufman T.C."/>
            <person name="Kellis M."/>
            <person name="Gelbart W."/>
            <person name="Iyer V.N."/>
            <person name="Pollard D.A."/>
            <person name="Sackton T.B."/>
            <person name="Larracuente A.M."/>
            <person name="Singh N.D."/>
            <person name="Abad J.P."/>
            <person name="Abt D.N."/>
            <person name="Adryan B."/>
            <person name="Aguade M."/>
            <person name="Akashi H."/>
            <person name="Anderson W.W."/>
            <person name="Aquadro C.F."/>
            <person name="Ardell D.H."/>
            <person name="Arguello R."/>
            <person name="Artieri C.G."/>
            <person name="Barbash D.A."/>
            <person name="Barker D."/>
            <person name="Barsanti P."/>
            <person name="Batterham P."/>
            <person name="Batzoglou S."/>
            <person name="Begun D."/>
            <person name="Bhutkar A."/>
            <person name="Blanco E."/>
            <person name="Bosak S.A."/>
            <person name="Bradley R.K."/>
            <person name="Brand A.D."/>
            <person name="Brent M.R."/>
            <person name="Brooks A.N."/>
            <person name="Brown R.H."/>
            <person name="Butlin R.K."/>
            <person name="Caggese C."/>
            <person name="Calvi B.R."/>
            <person name="Bernardo de Carvalho A."/>
            <person name="Caspi A."/>
            <person name="Castrezana S."/>
            <person name="Celniker S.E."/>
            <person name="Chang J.L."/>
            <person name="Chapple C."/>
            <person name="Chatterji S."/>
            <person name="Chinwalla A."/>
            <person name="Civetta A."/>
            <person name="Clifton S.W."/>
            <person name="Comeron J.M."/>
            <person name="Costello J.C."/>
            <person name="Coyne J.A."/>
            <person name="Daub J."/>
            <person name="David R.G."/>
            <person name="Delcher A.L."/>
            <person name="Delehaunty K."/>
            <person name="Do C.B."/>
            <person name="Ebling H."/>
            <person name="Edwards K."/>
            <person name="Eickbush T."/>
            <person name="Evans J.D."/>
            <person name="Filipski A."/>
            <person name="Findeiss S."/>
            <person name="Freyhult E."/>
            <person name="Fulton L."/>
            <person name="Fulton R."/>
            <person name="Garcia A.C."/>
            <person name="Gardiner A."/>
            <person name="Garfield D.A."/>
            <person name="Garvin B.E."/>
            <person name="Gibson G."/>
            <person name="Gilbert D."/>
            <person name="Gnerre S."/>
            <person name="Godfrey J."/>
            <person name="Good R."/>
            <person name="Gotea V."/>
            <person name="Gravely B."/>
            <person name="Greenberg A.J."/>
            <person name="Griffiths-Jones S."/>
            <person name="Gross S."/>
            <person name="Guigo R."/>
            <person name="Gustafson E.A."/>
            <person name="Haerty W."/>
            <person name="Hahn M.W."/>
            <person name="Halligan D.L."/>
            <person name="Halpern A.L."/>
            <person name="Halter G.M."/>
            <person name="Han M.V."/>
            <person name="Heger A."/>
            <person name="Hillier L."/>
            <person name="Hinrichs A.S."/>
            <person name="Holmes I."/>
            <person name="Hoskins R.A."/>
            <person name="Hubisz M.J."/>
            <person name="Hultmark D."/>
            <person name="Huntley M.A."/>
            <person name="Jaffe D.B."/>
            <person name="Jagadeeshan S."/>
            <person name="Jeck W.R."/>
            <person name="Johnson J."/>
            <person name="Jones C.D."/>
            <person name="Jordan W.C."/>
            <person name="Karpen G.H."/>
            <person name="Kataoka E."/>
            <person name="Keightley P.D."/>
            <person name="Kheradpour P."/>
            <person name="Kirkness E.F."/>
            <person name="Koerich L.B."/>
            <person name="Kristiansen K."/>
            <person name="Kudrna D."/>
            <person name="Kulathinal R.J."/>
            <person name="Kumar S."/>
            <person name="Kwok R."/>
            <person name="Lander E."/>
            <person name="Langley C.H."/>
            <person name="Lapoint R."/>
            <person name="Lazzaro B.P."/>
            <person name="Lee S.J."/>
            <person name="Levesque L."/>
            <person name="Li R."/>
            <person name="Lin C.F."/>
            <person name="Lin M.F."/>
            <person name="Lindblad-Toh K."/>
            <person name="Llopart A."/>
            <person name="Long M."/>
            <person name="Low L."/>
            <person name="Lozovsky E."/>
            <person name="Lu J."/>
            <person name="Luo M."/>
            <person name="Machado C.A."/>
            <person name="Makalowski W."/>
            <person name="Marzo M."/>
            <person name="Matsuda M."/>
            <person name="Matzkin L."/>
            <person name="McAllister B."/>
            <person name="McBride C.S."/>
            <person name="McKernan B."/>
            <person name="McKernan K."/>
            <person name="Mendez-Lago M."/>
            <person name="Minx P."/>
            <person name="Mollenhauer M.U."/>
            <person name="Montooth K."/>
            <person name="Mount S.M."/>
            <person name="Mu X."/>
            <person name="Myers E."/>
            <person name="Negre B."/>
            <person name="Newfeld S."/>
            <person name="Nielsen R."/>
            <person name="Noor M.A."/>
            <person name="O'Grady P."/>
            <person name="Pachter L."/>
            <person name="Papaceit M."/>
            <person name="Parisi M.J."/>
            <person name="Parisi M."/>
            <person name="Parts L."/>
            <person name="Pedersen J.S."/>
            <person name="Pesole G."/>
            <person name="Phillippy A.M."/>
            <person name="Ponting C.P."/>
            <person name="Pop M."/>
            <person name="Porcelli D."/>
            <person name="Powell J.R."/>
            <person name="Prohaska S."/>
            <person name="Pruitt K."/>
            <person name="Puig M."/>
            <person name="Quesneville H."/>
            <person name="Ram K.R."/>
            <person name="Rand D."/>
            <person name="Rasmussen M.D."/>
            <person name="Reed L.K."/>
            <person name="Reenan R."/>
            <person name="Reily A."/>
            <person name="Remington K.A."/>
            <person name="Rieger T.T."/>
            <person name="Ritchie M.G."/>
            <person name="Robin C."/>
            <person name="Rogers Y.H."/>
            <person name="Rohde C."/>
            <person name="Rozas J."/>
            <person name="Rubenfield M.J."/>
            <person name="Ruiz A."/>
            <person name="Russo S."/>
            <person name="Salzberg S.L."/>
            <person name="Sanchez-Gracia A."/>
            <person name="Saranga D.J."/>
            <person name="Sato H."/>
            <person name="Schaeffer S.W."/>
            <person name="Schatz M.C."/>
            <person name="Schlenke T."/>
            <person name="Schwartz R."/>
            <person name="Segarra C."/>
            <person name="Singh R.S."/>
            <person name="Sirot L."/>
            <person name="Sirota M."/>
            <person name="Sisneros N.B."/>
            <person name="Smith C.D."/>
            <person name="Smith T.F."/>
            <person name="Spieth J."/>
            <person name="Stage D.E."/>
            <person name="Stark A."/>
            <person name="Stephan W."/>
            <person name="Strausberg R.L."/>
            <person name="Strempel S."/>
            <person name="Sturgill D."/>
            <person name="Sutton G."/>
            <person name="Sutton G.G."/>
            <person name="Tao W."/>
            <person name="Teichmann S."/>
            <person name="Tobari Y.N."/>
            <person name="Tomimura Y."/>
            <person name="Tsolas J.M."/>
            <person name="Valente V.L."/>
            <person name="Venter E."/>
            <person name="Venter J.C."/>
            <person name="Vicario S."/>
            <person name="Vieira F.G."/>
            <person name="Vilella A.J."/>
            <person name="Villasante A."/>
            <person name="Walenz B."/>
            <person name="Wang J."/>
            <person name="Wasserman M."/>
            <person name="Watts T."/>
            <person name="Wilson D."/>
            <person name="Wilson R.K."/>
            <person name="Wing R.A."/>
            <person name="Wolfner M.F."/>
            <person name="Wong A."/>
            <person name="Wong G.K."/>
            <person name="Wu C.I."/>
            <person name="Wu G."/>
            <person name="Yamamoto D."/>
            <person name="Yang H.P."/>
            <person name="Yang S.P."/>
            <person name="Yorke J.A."/>
            <person name="Yoshida K."/>
            <person name="Zdobnov E."/>
            <person name="Zhang P."/>
            <person name="Zhang Y."/>
            <person name="Zimin A.V."/>
            <person name="Baldwin J."/>
            <person name="Abdouelleil A."/>
            <person name="Abdulkadir J."/>
            <person name="Abebe A."/>
            <person name="Abera B."/>
            <person name="Abreu J."/>
            <person name="Acer S.C."/>
            <person name="Aftuck L."/>
            <person name="Alexander A."/>
            <person name="An P."/>
            <person name="Anderson E."/>
            <person name="Anderson S."/>
            <person name="Arachi H."/>
            <person name="Azer M."/>
            <person name="Bachantsang P."/>
            <person name="Barry A."/>
            <person name="Bayul T."/>
            <person name="Berlin A."/>
            <person name="Bessette D."/>
            <person name="Bloom T."/>
            <person name="Blye J."/>
            <person name="Boguslavskiy L."/>
            <person name="Bonnet C."/>
            <person name="Boukhgalter B."/>
            <person name="Bourzgui I."/>
            <person name="Brown A."/>
            <person name="Cahill P."/>
            <person name="Channer S."/>
            <person name="Cheshatsang Y."/>
            <person name="Chuda L."/>
            <person name="Citroen M."/>
            <person name="Collymore A."/>
            <person name="Cooke P."/>
            <person name="Costello M."/>
            <person name="D'Aco K."/>
            <person name="Daza R."/>
            <person name="De Haan G."/>
            <person name="DeGray S."/>
            <person name="DeMaso C."/>
            <person name="Dhargay N."/>
            <person name="Dooley K."/>
            <person name="Dooley E."/>
            <person name="Doricent M."/>
            <person name="Dorje P."/>
            <person name="Dorjee K."/>
            <person name="Dupes A."/>
            <person name="Elong R."/>
            <person name="Falk J."/>
            <person name="Farina A."/>
            <person name="Faro S."/>
            <person name="Ferguson D."/>
            <person name="Fisher S."/>
            <person name="Foley C.D."/>
            <person name="Franke A."/>
            <person name="Friedrich D."/>
            <person name="Gadbois L."/>
            <person name="Gearin G."/>
            <person name="Gearin C.R."/>
            <person name="Giannoukos G."/>
            <person name="Goode T."/>
            <person name="Graham J."/>
            <person name="Grandbois E."/>
            <person name="Grewal S."/>
            <person name="Gyaltsen K."/>
            <person name="Hafez N."/>
            <person name="Hagos B."/>
            <person name="Hall J."/>
            <person name="Henson C."/>
            <person name="Hollinger A."/>
            <person name="Honan T."/>
            <person name="Huard M.D."/>
            <person name="Hughes L."/>
            <person name="Hurhula B."/>
            <person name="Husby M.E."/>
            <person name="Kamat A."/>
            <person name="Kanga B."/>
            <person name="Kashin S."/>
            <person name="Khazanovich D."/>
            <person name="Kisner P."/>
            <person name="Lance K."/>
            <person name="Lara M."/>
            <person name="Lee W."/>
            <person name="Lennon N."/>
            <person name="Letendre F."/>
            <person name="LeVine R."/>
            <person name="Lipovsky A."/>
            <person name="Liu X."/>
            <person name="Liu J."/>
            <person name="Liu S."/>
            <person name="Lokyitsang T."/>
            <person name="Lokyitsang Y."/>
            <person name="Lubonja R."/>
            <person name="Lui A."/>
            <person name="MacDonald P."/>
            <person name="Magnisalis V."/>
            <person name="Maru K."/>
            <person name="Matthews C."/>
            <person name="McCusker W."/>
            <person name="McDonough S."/>
            <person name="Mehta T."/>
            <person name="Meldrim J."/>
            <person name="Meneus L."/>
            <person name="Mihai O."/>
            <person name="Mihalev A."/>
            <person name="Mihova T."/>
            <person name="Mittelman R."/>
            <person name="Mlenga V."/>
            <person name="Montmayeur A."/>
            <person name="Mulrain L."/>
            <person name="Navidi A."/>
            <person name="Naylor J."/>
            <person name="Negash T."/>
            <person name="Nguyen T."/>
            <person name="Nguyen N."/>
            <person name="Nicol R."/>
            <person name="Norbu C."/>
            <person name="Norbu N."/>
            <person name="Novod N."/>
            <person name="O'Neill B."/>
            <person name="Osman S."/>
            <person name="Markiewicz E."/>
            <person name="Oyono O.L."/>
            <person name="Patti C."/>
            <person name="Phunkhang P."/>
            <person name="Pierre F."/>
            <person name="Priest M."/>
            <person name="Raghuraman S."/>
            <person name="Rege F."/>
            <person name="Reyes R."/>
            <person name="Rise C."/>
            <person name="Rogov P."/>
            <person name="Ross K."/>
            <person name="Ryan E."/>
            <person name="Settipalli S."/>
            <person name="Shea T."/>
            <person name="Sherpa N."/>
            <person name="Shi L."/>
            <person name="Shih D."/>
            <person name="Sparrow T."/>
            <person name="Spaulding J."/>
            <person name="Stalker J."/>
            <person name="Stange-Thomann N."/>
            <person name="Stavropoulos S."/>
            <person name="Stone C."/>
            <person name="Strader C."/>
            <person name="Tesfaye S."/>
            <person name="Thomson T."/>
            <person name="Thoulutsang Y."/>
            <person name="Thoulutsang D."/>
            <person name="Topham K."/>
            <person name="Topping I."/>
            <person name="Tsamla T."/>
            <person name="Vassiliev H."/>
            <person name="Vo A."/>
            <person name="Wangchuk T."/>
            <person name="Wangdi T."/>
            <person name="Weiand M."/>
            <person name="Wilkinson J."/>
            <person name="Wilson A."/>
            <person name="Yadav S."/>
            <person name="Young G."/>
            <person name="Yu Q."/>
            <person name="Zembek L."/>
            <person name="Zhong D."/>
            <person name="Zimmer A."/>
            <person name="Zwirko Z."/>
            <person name="Jaffe D.B."/>
            <person name="Alvarez P."/>
            <person name="Brockman W."/>
            <person name="Butler J."/>
            <person name="Chin C."/>
            <person name="Gnerre S."/>
            <person name="Grabherr M."/>
            <person name="Kleber M."/>
            <person name="Mauceli E."/>
            <person name="MacCallum I."/>
        </authorList>
    </citation>
    <scope>NUCLEOTIDE SEQUENCE [LARGE SCALE GENOMIC DNA]</scope>
    <source>
        <strain evidence="5">Tucson 14024-0371.13</strain>
    </source>
</reference>
<dbReference type="PANTHER" id="PTHR13103">
    <property type="entry name" value="SCHWANNOMIN INTERACTING PROTEIN 1"/>
    <property type="match status" value="1"/>
</dbReference>
<organism evidence="4 5">
    <name type="scientific">Drosophila ananassae</name>
    <name type="common">Fruit fly</name>
    <dbReference type="NCBI Taxonomy" id="7217"/>
    <lineage>
        <taxon>Eukaryota</taxon>
        <taxon>Metazoa</taxon>
        <taxon>Ecdysozoa</taxon>
        <taxon>Arthropoda</taxon>
        <taxon>Hexapoda</taxon>
        <taxon>Insecta</taxon>
        <taxon>Pterygota</taxon>
        <taxon>Neoptera</taxon>
        <taxon>Endopterygota</taxon>
        <taxon>Diptera</taxon>
        <taxon>Brachycera</taxon>
        <taxon>Muscomorpha</taxon>
        <taxon>Ephydroidea</taxon>
        <taxon>Drosophilidae</taxon>
        <taxon>Drosophila</taxon>
        <taxon>Sophophora</taxon>
    </lineage>
</organism>
<dbReference type="InterPro" id="IPR015649">
    <property type="entry name" value="SCHIP_1_C"/>
</dbReference>
<feature type="region of interest" description="Disordered" evidence="2">
    <location>
        <begin position="416"/>
        <end position="439"/>
    </location>
</feature>
<dbReference type="InParanoid" id="A0A0P8XGQ1"/>
<dbReference type="Pfam" id="PF10148">
    <property type="entry name" value="SCHIP-1_C"/>
    <property type="match status" value="1"/>
</dbReference>
<keyword evidence="5" id="KW-1185">Reference proteome</keyword>